<keyword evidence="2" id="KW-1185">Reference proteome</keyword>
<organism evidence="1 2">
    <name type="scientific">Scylla paramamosain</name>
    <name type="common">Mud crab</name>
    <dbReference type="NCBI Taxonomy" id="85552"/>
    <lineage>
        <taxon>Eukaryota</taxon>
        <taxon>Metazoa</taxon>
        <taxon>Ecdysozoa</taxon>
        <taxon>Arthropoda</taxon>
        <taxon>Crustacea</taxon>
        <taxon>Multicrustacea</taxon>
        <taxon>Malacostraca</taxon>
        <taxon>Eumalacostraca</taxon>
        <taxon>Eucarida</taxon>
        <taxon>Decapoda</taxon>
        <taxon>Pleocyemata</taxon>
        <taxon>Brachyura</taxon>
        <taxon>Eubrachyura</taxon>
        <taxon>Portunoidea</taxon>
        <taxon>Portunidae</taxon>
        <taxon>Portuninae</taxon>
        <taxon>Scylla</taxon>
    </lineage>
</organism>
<evidence type="ECO:0000313" key="1">
    <source>
        <dbReference type="EMBL" id="KAK8377744.1"/>
    </source>
</evidence>
<dbReference type="Proteomes" id="UP001487740">
    <property type="component" value="Unassembled WGS sequence"/>
</dbReference>
<name>A0AAW0SRZ4_SCYPA</name>
<evidence type="ECO:0008006" key="3">
    <source>
        <dbReference type="Google" id="ProtNLM"/>
    </source>
</evidence>
<proteinExistence type="predicted"/>
<dbReference type="PANTHER" id="PTHR33332">
    <property type="entry name" value="REVERSE TRANSCRIPTASE DOMAIN-CONTAINING PROTEIN"/>
    <property type="match status" value="1"/>
</dbReference>
<protein>
    <recommendedName>
        <fullName evidence="3">RNA-directed DNA polymerase from mobile element jockey</fullName>
    </recommendedName>
</protein>
<dbReference type="AlphaFoldDB" id="A0AAW0SRZ4"/>
<reference evidence="1 2" key="1">
    <citation type="submission" date="2023-03" db="EMBL/GenBank/DDBJ databases">
        <title>High-quality genome of Scylla paramamosain provides insights in environmental adaptation.</title>
        <authorList>
            <person name="Zhang L."/>
        </authorList>
    </citation>
    <scope>NUCLEOTIDE SEQUENCE [LARGE SCALE GENOMIC DNA]</scope>
    <source>
        <strain evidence="1">LZ_2023a</strain>
        <tissue evidence="1">Muscle</tissue>
    </source>
</reference>
<accession>A0AAW0SRZ4</accession>
<sequence length="256" mass="28711">MYHRTESDDPRKTIAHINQVLQTTVSWGRRWQEDFAPEKTQVMQDSRRHRTLDTPIPIILLDGRPLPLLASISILGVEVNSTLSFIGHVKTIARRAAGKLSCIKRVSHLVDSQGITALYAAQVSSLMEYTALTWSPCLPSYLGLLDKVQNTVQRLIRLKAPPDQLSPSMQPLQQRRDVTGLCVLFKTQKQCAPQLAALRQPWAQPYGHTTRAAITRNFQLIISFARTETFSGPSFHAIHEFGTSSFSRHSFTAPAL</sequence>
<evidence type="ECO:0000313" key="2">
    <source>
        <dbReference type="Proteomes" id="UP001487740"/>
    </source>
</evidence>
<comment type="caution">
    <text evidence="1">The sequence shown here is derived from an EMBL/GenBank/DDBJ whole genome shotgun (WGS) entry which is preliminary data.</text>
</comment>
<dbReference type="EMBL" id="JARAKH010000047">
    <property type="protein sequence ID" value="KAK8377744.1"/>
    <property type="molecule type" value="Genomic_DNA"/>
</dbReference>
<gene>
    <name evidence="1" type="ORF">O3P69_014004</name>
</gene>